<feature type="domain" description="Cathepsin propeptide inhibitor" evidence="9">
    <location>
        <begin position="363"/>
        <end position="422"/>
    </location>
</feature>
<reference evidence="10 11" key="1">
    <citation type="journal article" date="2018" name="G3 (Bethesda)">
        <title>A High-Quality Reference Genome for the Invasive Mosquitofish Gambusia affinis Using a Chicago Library.</title>
        <authorList>
            <person name="Hoffberg S.L."/>
            <person name="Troendle N.J."/>
            <person name="Glenn T.C."/>
            <person name="Mahmud O."/>
            <person name="Louha S."/>
            <person name="Chalopin D."/>
            <person name="Bennetzen J.L."/>
            <person name="Mauricio R."/>
        </authorList>
    </citation>
    <scope>NUCLEOTIDE SEQUENCE [LARGE SCALE GENOMIC DNA]</scope>
    <source>
        <strain evidence="10">NE01/NJP1002.9</strain>
        <tissue evidence="10">Muscle</tissue>
    </source>
</reference>
<evidence type="ECO:0000259" key="9">
    <source>
        <dbReference type="SMART" id="SM00848"/>
    </source>
</evidence>
<dbReference type="Pfam" id="PF08246">
    <property type="entry name" value="Inhibitor_I29"/>
    <property type="match status" value="3"/>
</dbReference>
<dbReference type="Proteomes" id="UP000250572">
    <property type="component" value="Unassembled WGS sequence"/>
</dbReference>
<evidence type="ECO:0000313" key="11">
    <source>
        <dbReference type="Proteomes" id="UP000250572"/>
    </source>
</evidence>
<dbReference type="InterPro" id="IPR000169">
    <property type="entry name" value="Pept_cys_AS"/>
</dbReference>
<accession>A0A315VL16</accession>
<feature type="domain" description="Cathepsin propeptide inhibitor" evidence="9">
    <location>
        <begin position="32"/>
        <end position="91"/>
    </location>
</feature>
<evidence type="ECO:0000256" key="2">
    <source>
        <dbReference type="ARBA" id="ARBA00022670"/>
    </source>
</evidence>
<dbReference type="STRING" id="33528.ENSGAFP00000000785"/>
<dbReference type="InterPro" id="IPR025661">
    <property type="entry name" value="Pept_asp_AS"/>
</dbReference>
<name>A0A315VL16_GAMAF</name>
<keyword evidence="5" id="KW-0865">Zymogen</keyword>
<dbReference type="GO" id="GO:0006508">
    <property type="term" value="P:proteolysis"/>
    <property type="evidence" value="ECO:0007669"/>
    <property type="project" value="UniProtKB-KW"/>
</dbReference>
<feature type="signal peptide" evidence="7">
    <location>
        <begin position="1"/>
        <end position="20"/>
    </location>
</feature>
<dbReference type="Pfam" id="PF00112">
    <property type="entry name" value="Peptidase_C1"/>
    <property type="match status" value="3"/>
</dbReference>
<evidence type="ECO:0000256" key="4">
    <source>
        <dbReference type="ARBA" id="ARBA00022807"/>
    </source>
</evidence>
<dbReference type="SMART" id="SM00645">
    <property type="entry name" value="Pept_C1"/>
    <property type="match status" value="3"/>
</dbReference>
<keyword evidence="7" id="KW-0732">Signal</keyword>
<dbReference type="PROSITE" id="PS00139">
    <property type="entry name" value="THIOL_PROTEASE_CYS"/>
    <property type="match status" value="2"/>
</dbReference>
<feature type="domain" description="Cathepsin propeptide inhibitor" evidence="9">
    <location>
        <begin position="676"/>
        <end position="735"/>
    </location>
</feature>
<feature type="domain" description="Peptidase C1A papain C-terminal" evidence="8">
    <location>
        <begin position="119"/>
        <end position="338"/>
    </location>
</feature>
<dbReference type="InterPro" id="IPR039417">
    <property type="entry name" value="Peptidase_C1A_papain-like"/>
</dbReference>
<evidence type="ECO:0000256" key="5">
    <source>
        <dbReference type="ARBA" id="ARBA00023145"/>
    </source>
</evidence>
<dbReference type="FunFam" id="3.90.70.10:FF:000332">
    <property type="entry name" value="Cathepsin L1"/>
    <property type="match status" value="1"/>
</dbReference>
<feature type="chain" id="PRO_5016365921" description="Cathepsin L" evidence="7">
    <location>
        <begin position="21"/>
        <end position="1027"/>
    </location>
</feature>
<dbReference type="PRINTS" id="PR00705">
    <property type="entry name" value="PAPAIN"/>
</dbReference>
<evidence type="ECO:0000256" key="7">
    <source>
        <dbReference type="SAM" id="SignalP"/>
    </source>
</evidence>
<dbReference type="InterPro" id="IPR013201">
    <property type="entry name" value="Prot_inhib_I29"/>
</dbReference>
<evidence type="ECO:0000313" key="10">
    <source>
        <dbReference type="EMBL" id="PWA24199.1"/>
    </source>
</evidence>
<feature type="domain" description="Peptidase C1A papain C-terminal" evidence="8">
    <location>
        <begin position="763"/>
        <end position="982"/>
    </location>
</feature>
<dbReference type="InterPro" id="IPR013128">
    <property type="entry name" value="Peptidase_C1A"/>
</dbReference>
<dbReference type="CDD" id="cd02248">
    <property type="entry name" value="Peptidase_C1A"/>
    <property type="match status" value="3"/>
</dbReference>
<proteinExistence type="inferred from homology"/>
<feature type="domain" description="Peptidase C1A papain C-terminal" evidence="8">
    <location>
        <begin position="449"/>
        <end position="664"/>
    </location>
</feature>
<evidence type="ECO:0008006" key="12">
    <source>
        <dbReference type="Google" id="ProtNLM"/>
    </source>
</evidence>
<feature type="non-terminal residue" evidence="10">
    <location>
        <position position="1"/>
    </location>
</feature>
<keyword evidence="11" id="KW-1185">Reference proteome</keyword>
<keyword evidence="6" id="KW-1015">Disulfide bond</keyword>
<dbReference type="PANTHER" id="PTHR12411">
    <property type="entry name" value="CYSTEINE PROTEASE FAMILY C1-RELATED"/>
    <property type="match status" value="1"/>
</dbReference>
<organism evidence="10 11">
    <name type="scientific">Gambusia affinis</name>
    <name type="common">Western mosquitofish</name>
    <name type="synonym">Heterandria affinis</name>
    <dbReference type="NCBI Taxonomy" id="33528"/>
    <lineage>
        <taxon>Eukaryota</taxon>
        <taxon>Metazoa</taxon>
        <taxon>Chordata</taxon>
        <taxon>Craniata</taxon>
        <taxon>Vertebrata</taxon>
        <taxon>Euteleostomi</taxon>
        <taxon>Actinopterygii</taxon>
        <taxon>Neopterygii</taxon>
        <taxon>Teleostei</taxon>
        <taxon>Neoteleostei</taxon>
        <taxon>Acanthomorphata</taxon>
        <taxon>Ovalentaria</taxon>
        <taxon>Atherinomorphae</taxon>
        <taxon>Cyprinodontiformes</taxon>
        <taxon>Poeciliidae</taxon>
        <taxon>Poeciliinae</taxon>
        <taxon>Gambusia</taxon>
    </lineage>
</organism>
<evidence type="ECO:0000256" key="6">
    <source>
        <dbReference type="ARBA" id="ARBA00023157"/>
    </source>
</evidence>
<dbReference type="SMART" id="SM00848">
    <property type="entry name" value="Inhibitor_I29"/>
    <property type="match status" value="3"/>
</dbReference>
<dbReference type="EMBL" id="NHOQ01001472">
    <property type="protein sequence ID" value="PWA24199.1"/>
    <property type="molecule type" value="Genomic_DNA"/>
</dbReference>
<dbReference type="Gene3D" id="3.90.70.10">
    <property type="entry name" value="Cysteine proteinases"/>
    <property type="match status" value="3"/>
</dbReference>
<evidence type="ECO:0000256" key="3">
    <source>
        <dbReference type="ARBA" id="ARBA00022801"/>
    </source>
</evidence>
<dbReference type="PROSITE" id="PS00640">
    <property type="entry name" value="THIOL_PROTEASE_ASN"/>
    <property type="match status" value="3"/>
</dbReference>
<keyword evidence="2" id="KW-0645">Protease</keyword>
<dbReference type="FunFam" id="3.90.70.10:FF:000006">
    <property type="entry name" value="Cathepsin S"/>
    <property type="match status" value="2"/>
</dbReference>
<dbReference type="SUPFAM" id="SSF54001">
    <property type="entry name" value="Cysteine proteinases"/>
    <property type="match status" value="3"/>
</dbReference>
<sequence length="1027" mass="115348">EAGAMLPLVVLTLSLSAVLSAPTVDSQLDEHWNLWKSWHNKKYHEREEGWRRMVWEKNLKKIEMHNLEHSMGKHSYRLGMNHFGDMTHEEFRQIMNGYKHKADRKVSGSLFLEPSFMAAPRSLDWRESGYVTPVKDQGQCGSCWAFSATGALEGQEFRKTGKLVSLSEQNLVDCSGPEGNEGCNGGLMDQAFQYVKDNGGLDSEDSYPYVGTDQKCHYDPKFSAANDTGFVDILSGSEHALMKAVAAVGPVSVAIDASQTSFQFYQSGIYYDKDCSSENLDHGVLVVGYGFQGEDVDGKKYWIVKNSWSPNWGDKGYVYMAKDKKNHCGIATAASYPLLVLMTFWMSEVLSAPSPDPQLDQHWELWRNRYNKTYHQMEEGWRRMVWEKNLQKIQLHNLEHSMGKHSYRLGMNHFADMTKEEFGQIMHGYKPKAELKVGTLFKKSSFLNVPAAVDWRTDGYVTPVKDQARCASCWAFSATGCLEGQLFRATRRLVSLSEQNLMDCSRYLGNRGCDGGWAKMAFQYVHENGGLDSEESYPYQAKDNLQCFYNASYSTIIVDGYASIPSGSEADLMEAVATMGPISVAIDASHDSFQFYQSGVYYEENCSSERLNHGVLLVGYGYSDQDYWIVKNSWSENWGNNGYIHMAKDRNNNCGIATDASFPSAVMSDPTLDQHWELWKNRYSKTYNKTEEGWRRMVWEKNLKKIELHNLEHSMGKHSFTLGMNHFGDMTNEEFRQMMNGYKPRAEKKVKGSLFMKPNFLNVPSSVDWRENGYVTPVKYQGSCGSCWAFSATGAMEGQLYRMTGRLVSLSEQNLVDCSRPEGNEGCNGGWMYQAFQYVKDNGGLDSESSYPYMGEDMQCRYDPSYSAISVTGYADVVSGSEVSLMEAVGSVGPVSVAIDAGHMSFQFYQSGIYSEPDCSSVDLDHGVLVVGYGTAQSRLSDVNYWIVKNSWGTSWGDNGYIYMSKDNDNNCGIATAASFPLEFVDVIRRADHEGNPLVERLGLNVQNPLGAGGGEAARLLHQEGDG</sequence>
<comment type="similarity">
    <text evidence="1">Belongs to the peptidase C1 family.</text>
</comment>
<evidence type="ECO:0000256" key="1">
    <source>
        <dbReference type="ARBA" id="ARBA00008455"/>
    </source>
</evidence>
<dbReference type="InterPro" id="IPR000668">
    <property type="entry name" value="Peptidase_C1A_C"/>
</dbReference>
<dbReference type="PROSITE" id="PS00639">
    <property type="entry name" value="THIOL_PROTEASE_HIS"/>
    <property type="match status" value="3"/>
</dbReference>
<dbReference type="AlphaFoldDB" id="A0A315VL16"/>
<comment type="caution">
    <text evidence="10">The sequence shown here is derived from an EMBL/GenBank/DDBJ whole genome shotgun (WGS) entry which is preliminary data.</text>
</comment>
<keyword evidence="3" id="KW-0378">Hydrolase</keyword>
<keyword evidence="4" id="KW-0788">Thiol protease</keyword>
<feature type="non-terminal residue" evidence="10">
    <location>
        <position position="1027"/>
    </location>
</feature>
<dbReference type="GO" id="GO:0008234">
    <property type="term" value="F:cysteine-type peptidase activity"/>
    <property type="evidence" value="ECO:0007669"/>
    <property type="project" value="UniProtKB-KW"/>
</dbReference>
<evidence type="ECO:0000259" key="8">
    <source>
        <dbReference type="SMART" id="SM00645"/>
    </source>
</evidence>
<dbReference type="InterPro" id="IPR038765">
    <property type="entry name" value="Papain-like_cys_pep_sf"/>
</dbReference>
<protein>
    <recommendedName>
        <fullName evidence="12">Cathepsin L</fullName>
    </recommendedName>
</protein>
<gene>
    <name evidence="10" type="ORF">CCH79_00016265</name>
</gene>
<dbReference type="InterPro" id="IPR025660">
    <property type="entry name" value="Pept_his_AS"/>
</dbReference>